<dbReference type="HOGENOM" id="CLU_972655_0_0_5"/>
<gene>
    <name evidence="1" type="ORF">OAN307_c40590</name>
</gene>
<organism evidence="1 2">
    <name type="scientific">Octadecabacter antarcticus 307</name>
    <dbReference type="NCBI Taxonomy" id="391626"/>
    <lineage>
        <taxon>Bacteria</taxon>
        <taxon>Pseudomonadati</taxon>
        <taxon>Pseudomonadota</taxon>
        <taxon>Alphaproteobacteria</taxon>
        <taxon>Rhodobacterales</taxon>
        <taxon>Roseobacteraceae</taxon>
        <taxon>Octadecabacter</taxon>
    </lineage>
</organism>
<name>M9RBE0_9RHOB</name>
<evidence type="ECO:0000313" key="2">
    <source>
        <dbReference type="Proteomes" id="UP000005307"/>
    </source>
</evidence>
<keyword evidence="2" id="KW-1185">Reference proteome</keyword>
<dbReference type="EMBL" id="CP003740">
    <property type="protein sequence ID" value="AGI69472.1"/>
    <property type="molecule type" value="Genomic_DNA"/>
</dbReference>
<reference evidence="1 2" key="1">
    <citation type="journal article" date="2013" name="PLoS ONE">
        <title>Poles Apart: Arctic and Antarctic Octadecabacter strains Share High Genome Plasticity and a New Type of Xanthorhodopsin.</title>
        <authorList>
            <person name="Vollmers J."/>
            <person name="Voget S."/>
            <person name="Dietrich S."/>
            <person name="Gollnow K."/>
            <person name="Smits M."/>
            <person name="Meyer K."/>
            <person name="Brinkhoff T."/>
            <person name="Simon M."/>
            <person name="Daniel R."/>
        </authorList>
    </citation>
    <scope>NUCLEOTIDE SEQUENCE [LARGE SCALE GENOMIC DNA]</scope>
    <source>
        <strain evidence="1 2">307</strain>
    </source>
</reference>
<dbReference type="KEGG" id="oat:OAN307_c40590"/>
<dbReference type="AlphaFoldDB" id="M9RBE0"/>
<evidence type="ECO:0000313" key="1">
    <source>
        <dbReference type="EMBL" id="AGI69472.1"/>
    </source>
</evidence>
<protein>
    <submittedName>
        <fullName evidence="1">Uncharacterized protein</fullName>
    </submittedName>
</protein>
<accession>M9RBE0</accession>
<sequence length="286" mass="31723">MNEPCPLIFWNFCRRRAEAVLVFDAERTRFHTNSFGQSSGCAGNASEDHQLCLILGDAIILAPKSCPPVISSECRFVVGKDQSQLKKRRLVDALTGKFRDYMVFIGRFVASHNFPIKANTERRRFTSVNMVNVPDDIAAVTAIHEIAVQIPFQSNPRALFLTHDVVGFQRGFRRIGNPPIFNGAQPYDSRGCFQFHCGCYAADAHVGSLVVVSPEPFSCLFLCLIDGFKDVLAQPFATNGSIVALDIGVLLRFAWLDVFKPNTVFLGPCHQGPADIFCAVTPSEYR</sequence>
<dbReference type="Proteomes" id="UP000005307">
    <property type="component" value="Chromosome"/>
</dbReference>
<proteinExistence type="predicted"/>